<comment type="caution">
    <text evidence="2">The sequence shown here is derived from an EMBL/GenBank/DDBJ whole genome shotgun (WGS) entry which is preliminary data.</text>
</comment>
<proteinExistence type="predicted"/>
<reference evidence="2 3" key="1">
    <citation type="submission" date="2016-04" db="EMBL/GenBank/DDBJ databases">
        <title>Draft genome sequence of freshwater magnetotactic bacteria Magnetospirillum marisnigri SP-1 and Magnetospirillum moscoviense BB-1.</title>
        <authorList>
            <person name="Koziaeva V."/>
            <person name="Dziuba M.V."/>
            <person name="Ivanov T.M."/>
            <person name="Kuznetsov B."/>
            <person name="Grouzdev D.S."/>
        </authorList>
    </citation>
    <scope>NUCLEOTIDE SEQUENCE [LARGE SCALE GENOMIC DNA]</scope>
    <source>
        <strain evidence="2 3">SP-1</strain>
    </source>
</reference>
<keyword evidence="3" id="KW-1185">Reference proteome</keyword>
<dbReference type="InterPro" id="IPR047216">
    <property type="entry name" value="Endonuclease_DUF559_bact"/>
</dbReference>
<dbReference type="PANTHER" id="PTHR38590">
    <property type="entry name" value="BLL0828 PROTEIN"/>
    <property type="match status" value="1"/>
</dbReference>
<dbReference type="RefSeq" id="WP_068490410.1">
    <property type="nucleotide sequence ID" value="NZ_LWQT01000041.1"/>
</dbReference>
<dbReference type="PANTHER" id="PTHR38590:SF1">
    <property type="entry name" value="BLL0828 PROTEIN"/>
    <property type="match status" value="1"/>
</dbReference>
<dbReference type="InterPro" id="IPR007569">
    <property type="entry name" value="DUF559"/>
</dbReference>
<dbReference type="EMBL" id="LWQT01000041">
    <property type="protein sequence ID" value="OAN53061.1"/>
    <property type="molecule type" value="Genomic_DNA"/>
</dbReference>
<gene>
    <name evidence="2" type="ORF">A6A04_14710</name>
</gene>
<dbReference type="InterPro" id="IPR011335">
    <property type="entry name" value="Restrct_endonuc-II-like"/>
</dbReference>
<keyword evidence="2" id="KW-0378">Hydrolase</keyword>
<keyword evidence="2" id="KW-0547">Nucleotide-binding</keyword>
<dbReference type="OrthoDB" id="9798754at2"/>
<dbReference type="STRING" id="1285242.A6A04_14710"/>
<feature type="domain" description="DUF559" evidence="1">
    <location>
        <begin position="10"/>
        <end position="117"/>
    </location>
</feature>
<dbReference type="AlphaFoldDB" id="A0A178MTA7"/>
<name>A0A178MTA7_9PROT</name>
<evidence type="ECO:0000259" key="1">
    <source>
        <dbReference type="Pfam" id="PF04480"/>
    </source>
</evidence>
<accession>A0A178MTA7</accession>
<dbReference type="Proteomes" id="UP000078428">
    <property type="component" value="Unassembled WGS sequence"/>
</dbReference>
<keyword evidence="2" id="KW-0067">ATP-binding</keyword>
<protein>
    <submittedName>
        <fullName evidence="2">ATP-dependent helicase HrpA</fullName>
    </submittedName>
</protein>
<keyword evidence="2" id="KW-0347">Helicase</keyword>
<sequence>MVTWKPKTVIARARNLRTERATDVERLLWQRLRAGQIGGAKFRRQHPAGPYFLDFVCLEAKLVIELDGGQHADQTRIAHDERRTRYLKDQGYVVLRFWNNDVTENMSGVLETILATLASRPSPPTPSPASGRGGE</sequence>
<organism evidence="2 3">
    <name type="scientific">Paramagnetospirillum marisnigri</name>
    <dbReference type="NCBI Taxonomy" id="1285242"/>
    <lineage>
        <taxon>Bacteria</taxon>
        <taxon>Pseudomonadati</taxon>
        <taxon>Pseudomonadota</taxon>
        <taxon>Alphaproteobacteria</taxon>
        <taxon>Rhodospirillales</taxon>
        <taxon>Magnetospirillaceae</taxon>
        <taxon>Paramagnetospirillum</taxon>
    </lineage>
</organism>
<dbReference type="Gene3D" id="3.40.960.10">
    <property type="entry name" value="VSR Endonuclease"/>
    <property type="match status" value="1"/>
</dbReference>
<dbReference type="Pfam" id="PF04480">
    <property type="entry name" value="DUF559"/>
    <property type="match status" value="1"/>
</dbReference>
<evidence type="ECO:0000313" key="2">
    <source>
        <dbReference type="EMBL" id="OAN53061.1"/>
    </source>
</evidence>
<dbReference type="GO" id="GO:0004386">
    <property type="term" value="F:helicase activity"/>
    <property type="evidence" value="ECO:0007669"/>
    <property type="project" value="UniProtKB-KW"/>
</dbReference>
<dbReference type="SUPFAM" id="SSF52980">
    <property type="entry name" value="Restriction endonuclease-like"/>
    <property type="match status" value="1"/>
</dbReference>
<evidence type="ECO:0000313" key="3">
    <source>
        <dbReference type="Proteomes" id="UP000078428"/>
    </source>
</evidence>
<dbReference type="CDD" id="cd01038">
    <property type="entry name" value="Endonuclease_DUF559"/>
    <property type="match status" value="1"/>
</dbReference>